<evidence type="ECO:0000313" key="2">
    <source>
        <dbReference type="EMBL" id="KAA8534938.1"/>
    </source>
</evidence>
<dbReference type="AlphaFoldDB" id="A0A5J5AX87"/>
<evidence type="ECO:0000256" key="1">
    <source>
        <dbReference type="SAM" id="MobiDB-lite"/>
    </source>
</evidence>
<sequence>MQSSCFEGSVRNFRSESAKMAPGSKRRKIDRAPPRRTAPSASEKKDTDATSMNRSTVYAVQSSGINQRIQQAKNHAVAQAKQEGCTGNFRIFDSPFGNFLVPVIPTRAEFGG</sequence>
<evidence type="ECO:0000313" key="3">
    <source>
        <dbReference type="Proteomes" id="UP000325577"/>
    </source>
</evidence>
<keyword evidence="3" id="KW-1185">Reference proteome</keyword>
<name>A0A5J5AX87_9ASTE</name>
<feature type="region of interest" description="Disordered" evidence="1">
    <location>
        <begin position="1"/>
        <end position="54"/>
    </location>
</feature>
<dbReference type="EMBL" id="CM018040">
    <property type="protein sequence ID" value="KAA8534938.1"/>
    <property type="molecule type" value="Genomic_DNA"/>
</dbReference>
<accession>A0A5J5AX87</accession>
<dbReference type="OrthoDB" id="1938885at2759"/>
<protein>
    <submittedName>
        <fullName evidence="2">Uncharacterized protein</fullName>
    </submittedName>
</protein>
<organism evidence="2 3">
    <name type="scientific">Nyssa sinensis</name>
    <dbReference type="NCBI Taxonomy" id="561372"/>
    <lineage>
        <taxon>Eukaryota</taxon>
        <taxon>Viridiplantae</taxon>
        <taxon>Streptophyta</taxon>
        <taxon>Embryophyta</taxon>
        <taxon>Tracheophyta</taxon>
        <taxon>Spermatophyta</taxon>
        <taxon>Magnoliopsida</taxon>
        <taxon>eudicotyledons</taxon>
        <taxon>Gunneridae</taxon>
        <taxon>Pentapetalae</taxon>
        <taxon>asterids</taxon>
        <taxon>Cornales</taxon>
        <taxon>Nyssaceae</taxon>
        <taxon>Nyssa</taxon>
    </lineage>
</organism>
<reference evidence="2 3" key="1">
    <citation type="submission" date="2019-09" db="EMBL/GenBank/DDBJ databases">
        <title>A chromosome-level genome assembly of the Chinese tupelo Nyssa sinensis.</title>
        <authorList>
            <person name="Yang X."/>
            <person name="Kang M."/>
            <person name="Yang Y."/>
            <person name="Xiong H."/>
            <person name="Wang M."/>
            <person name="Zhang Z."/>
            <person name="Wang Z."/>
            <person name="Wu H."/>
            <person name="Ma T."/>
            <person name="Liu J."/>
            <person name="Xi Z."/>
        </authorList>
    </citation>
    <scope>NUCLEOTIDE SEQUENCE [LARGE SCALE GENOMIC DNA]</scope>
    <source>
        <strain evidence="2">J267</strain>
        <tissue evidence="2">Leaf</tissue>
    </source>
</reference>
<dbReference type="PANTHER" id="PTHR48205:SF1">
    <property type="entry name" value="OS01G0742766 PROTEIN"/>
    <property type="match status" value="1"/>
</dbReference>
<proteinExistence type="predicted"/>
<dbReference type="PANTHER" id="PTHR48205">
    <property type="entry name" value="OS01G0742766 PROTEIN"/>
    <property type="match status" value="1"/>
</dbReference>
<dbReference type="Proteomes" id="UP000325577">
    <property type="component" value="Linkage Group LG17"/>
</dbReference>
<gene>
    <name evidence="2" type="ORF">F0562_029846</name>
</gene>